<evidence type="ECO:0000256" key="1">
    <source>
        <dbReference type="ARBA" id="ARBA00002190"/>
    </source>
</evidence>
<name>A1HMJ1_9FIRM</name>
<comment type="caution">
    <text evidence="6">The sequence shown here is derived from an EMBL/GenBank/DDBJ whole genome shotgun (WGS) entry which is preliminary data.</text>
</comment>
<gene>
    <name evidence="6" type="ORF">TcarDRAFT_2718</name>
</gene>
<dbReference type="eggNOG" id="COG3328">
    <property type="taxonomic scope" value="Bacteria"/>
</dbReference>
<sequence>MYHHRLGTRVGAITLKVPRFRDGKFSTELFVRYQRSEQVLVLTLLEMVVNGVSTRKVAQITEEFCSTEFSKSAVLGFMQTVGSDCTGLQCTYFTGSEIPICHCGCYDN</sequence>
<proteinExistence type="inferred from homology"/>
<protein>
    <submittedName>
        <fullName evidence="6">Transposase and inactivated derivatives-like</fullName>
    </submittedName>
</protein>
<keyword evidence="7" id="KW-1185">Reference proteome</keyword>
<evidence type="ECO:0000256" key="3">
    <source>
        <dbReference type="ARBA" id="ARBA00022578"/>
    </source>
</evidence>
<evidence type="ECO:0000313" key="6">
    <source>
        <dbReference type="EMBL" id="EAX49029.1"/>
    </source>
</evidence>
<evidence type="ECO:0000256" key="2">
    <source>
        <dbReference type="ARBA" id="ARBA00010961"/>
    </source>
</evidence>
<dbReference type="InterPro" id="IPR001207">
    <property type="entry name" value="Transposase_mutator"/>
</dbReference>
<keyword evidence="3" id="KW-0815">Transposition</keyword>
<dbReference type="GO" id="GO:0006313">
    <property type="term" value="P:DNA transposition"/>
    <property type="evidence" value="ECO:0007669"/>
    <property type="project" value="InterPro"/>
</dbReference>
<reference evidence="6 7" key="2">
    <citation type="submission" date="2007-01" db="EMBL/GenBank/DDBJ databases">
        <title>Sequencing of the draft genome and assembly of Thermosinus carboxydivorans Nor1.</title>
        <authorList>
            <consortium name="US DOE Joint Genome Institute (JGI-PGF)"/>
            <person name="Copeland A."/>
            <person name="Lucas S."/>
            <person name="Lapidus A."/>
            <person name="Barry K."/>
            <person name="Glavina del Rio T."/>
            <person name="Dalin E."/>
            <person name="Tice H."/>
            <person name="Bruce D."/>
            <person name="Pitluck S."/>
            <person name="Richardson P."/>
        </authorList>
    </citation>
    <scope>NUCLEOTIDE SEQUENCE [LARGE SCALE GENOMIC DNA]</scope>
    <source>
        <strain evidence="6 7">Nor1</strain>
    </source>
</reference>
<organism evidence="6 7">
    <name type="scientific">Thermosinus carboxydivorans Nor1</name>
    <dbReference type="NCBI Taxonomy" id="401526"/>
    <lineage>
        <taxon>Bacteria</taxon>
        <taxon>Bacillati</taxon>
        <taxon>Bacillota</taxon>
        <taxon>Negativicutes</taxon>
        <taxon>Selenomonadales</taxon>
        <taxon>Sporomusaceae</taxon>
        <taxon>Thermosinus</taxon>
    </lineage>
</organism>
<evidence type="ECO:0000256" key="4">
    <source>
        <dbReference type="ARBA" id="ARBA00023125"/>
    </source>
</evidence>
<dbReference type="EMBL" id="AAWL01000001">
    <property type="protein sequence ID" value="EAX49029.1"/>
    <property type="molecule type" value="Genomic_DNA"/>
</dbReference>
<dbReference type="Proteomes" id="UP000005139">
    <property type="component" value="Unassembled WGS sequence"/>
</dbReference>
<dbReference type="GO" id="GO:0003677">
    <property type="term" value="F:DNA binding"/>
    <property type="evidence" value="ECO:0007669"/>
    <property type="project" value="UniProtKB-KW"/>
</dbReference>
<comment type="function">
    <text evidence="1">Required for the transposition of the insertion element.</text>
</comment>
<evidence type="ECO:0000256" key="5">
    <source>
        <dbReference type="ARBA" id="ARBA00023172"/>
    </source>
</evidence>
<accession>A1HMJ1</accession>
<dbReference type="Pfam" id="PF00872">
    <property type="entry name" value="Transposase_mut"/>
    <property type="match status" value="1"/>
</dbReference>
<reference evidence="6 7" key="1">
    <citation type="submission" date="2007-01" db="EMBL/GenBank/DDBJ databases">
        <title>Annotation of the draft genome assembly of Thermosinus carboxydivorans Nor1.</title>
        <authorList>
            <consortium name="US DOE Joint Genome Institute (JGI-ORNL)"/>
            <person name="Larimer F."/>
            <person name="Land M."/>
            <person name="Hauser L."/>
        </authorList>
    </citation>
    <scope>NUCLEOTIDE SEQUENCE [LARGE SCALE GENOMIC DNA]</scope>
    <source>
        <strain evidence="6 7">Nor1</strain>
    </source>
</reference>
<keyword evidence="5" id="KW-0233">DNA recombination</keyword>
<dbReference type="AlphaFoldDB" id="A1HMJ1"/>
<evidence type="ECO:0000313" key="7">
    <source>
        <dbReference type="Proteomes" id="UP000005139"/>
    </source>
</evidence>
<comment type="similarity">
    <text evidence="2">Belongs to the transposase mutator family.</text>
</comment>
<keyword evidence="4" id="KW-0238">DNA-binding</keyword>
<dbReference type="GO" id="GO:0004803">
    <property type="term" value="F:transposase activity"/>
    <property type="evidence" value="ECO:0007669"/>
    <property type="project" value="InterPro"/>
</dbReference>